<organism evidence="1 2">
    <name type="scientific">Platysternon megacephalum</name>
    <name type="common">big-headed turtle</name>
    <dbReference type="NCBI Taxonomy" id="55544"/>
    <lineage>
        <taxon>Eukaryota</taxon>
        <taxon>Metazoa</taxon>
        <taxon>Chordata</taxon>
        <taxon>Craniata</taxon>
        <taxon>Vertebrata</taxon>
        <taxon>Euteleostomi</taxon>
        <taxon>Archelosauria</taxon>
        <taxon>Testudinata</taxon>
        <taxon>Testudines</taxon>
        <taxon>Cryptodira</taxon>
        <taxon>Durocryptodira</taxon>
        <taxon>Testudinoidea</taxon>
        <taxon>Platysternidae</taxon>
        <taxon>Platysternon</taxon>
    </lineage>
</organism>
<reference evidence="1 2" key="1">
    <citation type="submission" date="2019-04" db="EMBL/GenBank/DDBJ databases">
        <title>Draft genome of the big-headed turtle Platysternon megacephalum.</title>
        <authorList>
            <person name="Gong S."/>
        </authorList>
    </citation>
    <scope>NUCLEOTIDE SEQUENCE [LARGE SCALE GENOMIC DNA]</scope>
    <source>
        <strain evidence="1">DO16091913</strain>
        <tissue evidence="1">Muscle</tissue>
    </source>
</reference>
<evidence type="ECO:0000313" key="2">
    <source>
        <dbReference type="Proteomes" id="UP000297703"/>
    </source>
</evidence>
<reference evidence="1 2" key="2">
    <citation type="submission" date="2019-04" db="EMBL/GenBank/DDBJ databases">
        <title>The genome sequence of big-headed turtle.</title>
        <authorList>
            <person name="Gong S."/>
        </authorList>
    </citation>
    <scope>NUCLEOTIDE SEQUENCE [LARGE SCALE GENOMIC DNA]</scope>
    <source>
        <strain evidence="1">DO16091913</strain>
        <tissue evidence="1">Muscle</tissue>
    </source>
</reference>
<dbReference type="EMBL" id="QXTE01000013">
    <property type="protein sequence ID" value="TFK13990.1"/>
    <property type="molecule type" value="Genomic_DNA"/>
</dbReference>
<accession>A0A4D9F7N7</accession>
<dbReference type="Proteomes" id="UP000297703">
    <property type="component" value="Unassembled WGS sequence"/>
</dbReference>
<gene>
    <name evidence="1" type="ORF">DR999_PMT02423</name>
</gene>
<name>A0A4D9F7N7_9SAUR</name>
<evidence type="ECO:0000313" key="1">
    <source>
        <dbReference type="EMBL" id="TFK13990.1"/>
    </source>
</evidence>
<comment type="caution">
    <text evidence="1">The sequence shown here is derived from an EMBL/GenBank/DDBJ whole genome shotgun (WGS) entry which is preliminary data.</text>
</comment>
<keyword evidence="2" id="KW-1185">Reference proteome</keyword>
<protein>
    <submittedName>
        <fullName evidence="1">F-box only protein 2</fullName>
    </submittedName>
</protein>
<proteinExistence type="predicted"/>
<sequence>MYDEDHFFYYASQKVSAAPRDCSNLQQLYLAAYELLCSPELLEPRILLPFLPSCTPCLLLACPYTRDHERGQQRAAYAHPTCLFPMGMLLGACSSLLCY</sequence>
<dbReference type="AlphaFoldDB" id="A0A4D9F7N7"/>